<keyword evidence="3" id="KW-0560">Oxidoreductase</keyword>
<feature type="domain" description="FAD/NAD(P)-binding" evidence="2">
    <location>
        <begin position="72"/>
        <end position="358"/>
    </location>
</feature>
<evidence type="ECO:0000259" key="2">
    <source>
        <dbReference type="Pfam" id="PF07992"/>
    </source>
</evidence>
<evidence type="ECO:0000313" key="4">
    <source>
        <dbReference type="Proteomes" id="UP000274346"/>
    </source>
</evidence>
<dbReference type="GO" id="GO:0004159">
    <property type="term" value="F:dihydropyrimidine dehydrogenase (NAD+) activity"/>
    <property type="evidence" value="ECO:0007669"/>
    <property type="project" value="UniProtKB-EC"/>
</dbReference>
<dbReference type="EC" id="1.3.1.1" evidence="3"/>
<feature type="compositionally biased region" description="Polar residues" evidence="1">
    <location>
        <begin position="436"/>
        <end position="452"/>
    </location>
</feature>
<evidence type="ECO:0000313" key="3">
    <source>
        <dbReference type="EMBL" id="VDR26889.1"/>
    </source>
</evidence>
<dbReference type="Gene3D" id="3.50.50.60">
    <property type="entry name" value="FAD/NAD(P)-binding domain"/>
    <property type="match status" value="2"/>
</dbReference>
<organism evidence="3 4">
    <name type="scientific">Raoultella terrigena</name>
    <name type="common">Klebsiella terrigena</name>
    <dbReference type="NCBI Taxonomy" id="577"/>
    <lineage>
        <taxon>Bacteria</taxon>
        <taxon>Pseudomonadati</taxon>
        <taxon>Pseudomonadota</taxon>
        <taxon>Gammaproteobacteria</taxon>
        <taxon>Enterobacterales</taxon>
        <taxon>Enterobacteriaceae</taxon>
        <taxon>Klebsiella/Raoultella group</taxon>
        <taxon>Raoultella</taxon>
    </lineage>
</organism>
<feature type="region of interest" description="Disordered" evidence="1">
    <location>
        <begin position="435"/>
        <end position="513"/>
    </location>
</feature>
<dbReference type="Proteomes" id="UP000274346">
    <property type="component" value="Chromosome"/>
</dbReference>
<name>A0A3P8IXH3_RAOTE</name>
<dbReference type="InterPro" id="IPR036188">
    <property type="entry name" value="FAD/NAD-bd_sf"/>
</dbReference>
<dbReference type="KEGG" id="rtg:NCTC13098_03248"/>
<dbReference type="InterPro" id="IPR023753">
    <property type="entry name" value="FAD/NAD-binding_dom"/>
</dbReference>
<dbReference type="PANTHER" id="PTHR42783:SF3">
    <property type="entry name" value="GLUTAMATE SYNTHASE [NADPH] SMALL CHAIN-RELATED"/>
    <property type="match status" value="1"/>
</dbReference>
<evidence type="ECO:0000256" key="1">
    <source>
        <dbReference type="SAM" id="MobiDB-lite"/>
    </source>
</evidence>
<accession>A0A3P8IXH3</accession>
<proteinExistence type="predicted"/>
<dbReference type="PRINTS" id="PR00419">
    <property type="entry name" value="ADXRDTASE"/>
</dbReference>
<gene>
    <name evidence="3" type="primary">preT</name>
    <name evidence="3" type="ORF">NCTC13098_03248</name>
</gene>
<dbReference type="AlphaFoldDB" id="A0A3P8IXH3"/>
<dbReference type="EMBL" id="LR131271">
    <property type="protein sequence ID" value="VDR26889.1"/>
    <property type="molecule type" value="Genomic_DNA"/>
</dbReference>
<protein>
    <submittedName>
        <fullName evidence="3">NAD-dependent dihydropyrimidine dehydrogenase sunbunit PreT</fullName>
        <ecNumber evidence="3">1.3.1.1</ecNumber>
    </submittedName>
</protein>
<reference evidence="3 4" key="1">
    <citation type="submission" date="2018-12" db="EMBL/GenBank/DDBJ databases">
        <authorList>
            <consortium name="Pathogen Informatics"/>
        </authorList>
    </citation>
    <scope>NUCLEOTIDE SEQUENCE [LARGE SCALE GENOMIC DNA]</scope>
    <source>
        <strain evidence="3 4">NCTC13098</strain>
    </source>
</reference>
<feature type="compositionally biased region" description="Low complexity" evidence="1">
    <location>
        <begin position="488"/>
        <end position="505"/>
    </location>
</feature>
<dbReference type="Pfam" id="PF07992">
    <property type="entry name" value="Pyr_redox_2"/>
    <property type="match status" value="1"/>
</dbReference>
<dbReference type="PANTHER" id="PTHR42783">
    <property type="entry name" value="GLUTAMATE SYNTHASE [NADPH] SMALL CHAIN"/>
    <property type="match status" value="1"/>
</dbReference>
<dbReference type="SUPFAM" id="SSF51971">
    <property type="entry name" value="Nucleotide-binding domain"/>
    <property type="match status" value="1"/>
</dbReference>
<feature type="compositionally biased region" description="Low complexity" evidence="1">
    <location>
        <begin position="453"/>
        <end position="468"/>
    </location>
</feature>
<sequence length="513" mass="55493">MPTRWSLSISVTPCRRLPAIFCDHQCQSNCTRLDYDSSLNIRELKKIALEKGWEEYRRRWHRPAGSGSLNPVAAIGAGPAGLAAGYFLARAGYPVTLFEREANAGGVVRNIIPRFRIPGELIQHDIDFVVNHGVNIVYGCDPQLTVEKLRGEGYRYVLVGTGTDKNSGVSLGGDNRNVRKSLQFLREYNRGETLSLGKQVVVIGAGNTAMDCARAALRVPGVEKATIVYRRSLQEMPAWREEYEEAQRDGVAFEFLSNPEQFYADGTLTVRVMALGDADEKGRRRPLATGQTRTLRADTVITAIGEQQDVAALAAMGIPLDDSGWPAADPTGETALPGVFLIGDVQRGPSSIVSAIGNARRAADAILARENIANHHQHKRVETTSIRRIFTSAKGLSPSLRWQGIAGRRSWLRKRTAAWSATTCAANAWTCAQTAPTSQSPCRGSRTATRRCTSTPTATNAATARSSAPGRASPTKTKLPSLAWRRISPTAATPASSSRTTAFTSGKTSTPGC</sequence>